<dbReference type="AlphaFoldDB" id="A0A9P8ZXQ6"/>
<dbReference type="PANTHER" id="PTHR46116:SF15">
    <property type="entry name" value="(E3-INDEPENDENT) E2 UBIQUITIN-CONJUGATING ENZYME"/>
    <property type="match status" value="1"/>
</dbReference>
<dbReference type="GO" id="GO:0061631">
    <property type="term" value="F:ubiquitin conjugating enzyme activity"/>
    <property type="evidence" value="ECO:0007669"/>
    <property type="project" value="TreeGrafter"/>
</dbReference>
<comment type="caution">
    <text evidence="5">The sequence shown here is derived from an EMBL/GenBank/DDBJ whole genome shotgun (WGS) entry which is preliminary data.</text>
</comment>
<dbReference type="OrthoDB" id="47801at2759"/>
<feature type="compositionally biased region" description="Polar residues" evidence="3">
    <location>
        <begin position="219"/>
        <end position="241"/>
    </location>
</feature>
<dbReference type="InterPro" id="IPR016135">
    <property type="entry name" value="UBQ-conjugating_enzyme/RWD"/>
</dbReference>
<dbReference type="GeneID" id="70138011"/>
<evidence type="ECO:0000259" key="4">
    <source>
        <dbReference type="PROSITE" id="PS50127"/>
    </source>
</evidence>
<evidence type="ECO:0000256" key="3">
    <source>
        <dbReference type="SAM" id="MobiDB-lite"/>
    </source>
</evidence>
<feature type="domain" description="UBC core" evidence="4">
    <location>
        <begin position="696"/>
        <end position="850"/>
    </location>
</feature>
<feature type="region of interest" description="Disordered" evidence="3">
    <location>
        <begin position="1"/>
        <end position="34"/>
    </location>
</feature>
<evidence type="ECO:0000313" key="6">
    <source>
        <dbReference type="Proteomes" id="UP000758603"/>
    </source>
</evidence>
<gene>
    <name evidence="5" type="ORF">BKA67DRAFT_690006</name>
</gene>
<accession>A0A9P8ZXQ6</accession>
<name>A0A9P8ZXQ6_9PEZI</name>
<evidence type="ECO:0000256" key="1">
    <source>
        <dbReference type="ARBA" id="ARBA00022679"/>
    </source>
</evidence>
<evidence type="ECO:0000313" key="5">
    <source>
        <dbReference type="EMBL" id="KAH6655176.1"/>
    </source>
</evidence>
<dbReference type="SUPFAM" id="SSF54495">
    <property type="entry name" value="UBC-like"/>
    <property type="match status" value="1"/>
</dbReference>
<keyword evidence="6" id="KW-1185">Reference proteome</keyword>
<sequence length="924" mass="102430">MHSYKPCGQPLGVGTTPHRQREDIDTTNVSNNTGNTHISILAPFTFGSPLPSPQTQSCLPPFVPAASSAAAAYNTYGIMAPTPSKQKPSGAILNPTPPSHHMKPTSLTNWSDTVNMGNTDTPYPSLSSSFSPPSTEETGTLSVPFYSTNLPNACEYDPAIDFEIDEAFIEDYIYETARQAEEDAEFAKQLQQQFDHEAAQAPELTSEYLGLPANSNDLFPTASNQIHSPSASFHDSTNRSNGMDLDHSTTSATYVSNEDEGDVANIPADEKMNLEQLRQYTTSLSIPCAGCGKKHSLRPDEIPKMTRKWVAAPTNRILCGLPCPGSSYCTTVTCPGCRSAIRTANPWEIVSTIGGMSFSLNICCEAGREFAVWALACGWDQPAQISLRETVTNKLRPRRPLVPDPRAVQDALKDAANRPRTHRASATAKGTGYGSGHYIPFARHKISKPTNRKPADSREEVTQEAYFRLMTALLPTLESPEPGMMDSTPPIHLHTMLARSPLMAKAATLLSNDSIEEISKQRSVYDAVLNFVNVLGNHYATSGLVYEERHLFTKWGTTISVSFDIAGRAGKKTTAKDTGKPMTEILSRLAKQGRTMLQHARQNPQEFESQSEKEELSWVEKAVQISALHDINSRQLQHGTDVMDIDEGKGKNPMITDWFKFHQDHAVQELDDEHILRNHYFANQAMAVQGKPPPKGRMKRLIREISTLKTSLPEGIFIHHGSSRLDVMKVLIIGPEGTPYEYGLFEFDLFCPLQYPIVAPMMHFKTTGGGKIRFNPNLYEDVCLSLLGTWQGEPWQPDKSTILQLVVSIQSMIFCENPYYNEPGFEMRANEDSNTKYSNDRRVFTIQYAIHPWVRAVSATLPNEGQANVPTEAWTEHARTHLQLSAHKIVKSATAASEKHKNHVQLEVQTRTIGSALQKQGYLI</sequence>
<proteinExistence type="predicted"/>
<keyword evidence="2" id="KW-0833">Ubl conjugation pathway</keyword>
<evidence type="ECO:0000256" key="2">
    <source>
        <dbReference type="ARBA" id="ARBA00022786"/>
    </source>
</evidence>
<reference evidence="5" key="1">
    <citation type="journal article" date="2021" name="Nat. Commun.">
        <title>Genetic determinants of endophytism in the Arabidopsis root mycobiome.</title>
        <authorList>
            <person name="Mesny F."/>
            <person name="Miyauchi S."/>
            <person name="Thiergart T."/>
            <person name="Pickel B."/>
            <person name="Atanasova L."/>
            <person name="Karlsson M."/>
            <person name="Huettel B."/>
            <person name="Barry K.W."/>
            <person name="Haridas S."/>
            <person name="Chen C."/>
            <person name="Bauer D."/>
            <person name="Andreopoulos W."/>
            <person name="Pangilinan J."/>
            <person name="LaButti K."/>
            <person name="Riley R."/>
            <person name="Lipzen A."/>
            <person name="Clum A."/>
            <person name="Drula E."/>
            <person name="Henrissat B."/>
            <person name="Kohler A."/>
            <person name="Grigoriev I.V."/>
            <person name="Martin F.M."/>
            <person name="Hacquard S."/>
        </authorList>
    </citation>
    <scope>NUCLEOTIDE SEQUENCE</scope>
    <source>
        <strain evidence="5">MPI-SDFR-AT-0073</strain>
    </source>
</reference>
<dbReference type="PANTHER" id="PTHR46116">
    <property type="entry name" value="(E3-INDEPENDENT) E2 UBIQUITIN-CONJUGATING ENZYME"/>
    <property type="match status" value="1"/>
</dbReference>
<feature type="region of interest" description="Disordered" evidence="3">
    <location>
        <begin position="84"/>
        <end position="105"/>
    </location>
</feature>
<dbReference type="RefSeq" id="XP_045959441.1">
    <property type="nucleotide sequence ID" value="XM_046109120.1"/>
</dbReference>
<dbReference type="InterPro" id="IPR000608">
    <property type="entry name" value="UBC"/>
</dbReference>
<dbReference type="Pfam" id="PF00179">
    <property type="entry name" value="UQ_con"/>
    <property type="match status" value="1"/>
</dbReference>
<dbReference type="Proteomes" id="UP000758603">
    <property type="component" value="Unassembled WGS sequence"/>
</dbReference>
<dbReference type="Gene3D" id="3.10.110.10">
    <property type="entry name" value="Ubiquitin Conjugating Enzyme"/>
    <property type="match status" value="1"/>
</dbReference>
<dbReference type="SMART" id="SM00212">
    <property type="entry name" value="UBCc"/>
    <property type="match status" value="1"/>
</dbReference>
<feature type="region of interest" description="Disordered" evidence="3">
    <location>
        <begin position="219"/>
        <end position="261"/>
    </location>
</feature>
<dbReference type="EMBL" id="JAGPXC010000003">
    <property type="protein sequence ID" value="KAH6655176.1"/>
    <property type="molecule type" value="Genomic_DNA"/>
</dbReference>
<organism evidence="5 6">
    <name type="scientific">Truncatella angustata</name>
    <dbReference type="NCBI Taxonomy" id="152316"/>
    <lineage>
        <taxon>Eukaryota</taxon>
        <taxon>Fungi</taxon>
        <taxon>Dikarya</taxon>
        <taxon>Ascomycota</taxon>
        <taxon>Pezizomycotina</taxon>
        <taxon>Sordariomycetes</taxon>
        <taxon>Xylariomycetidae</taxon>
        <taxon>Amphisphaeriales</taxon>
        <taxon>Sporocadaceae</taxon>
        <taxon>Truncatella</taxon>
    </lineage>
</organism>
<dbReference type="PROSITE" id="PS50127">
    <property type="entry name" value="UBC_2"/>
    <property type="match status" value="1"/>
</dbReference>
<protein>
    <recommendedName>
        <fullName evidence="4">UBC core domain-containing protein</fullName>
    </recommendedName>
</protein>
<keyword evidence="1" id="KW-0808">Transferase</keyword>